<evidence type="ECO:0000256" key="7">
    <source>
        <dbReference type="ARBA" id="ARBA00022806"/>
    </source>
</evidence>
<dbReference type="GO" id="GO:0030422">
    <property type="term" value="P:siRNA processing"/>
    <property type="evidence" value="ECO:0007669"/>
    <property type="project" value="TreeGrafter"/>
</dbReference>
<sequence length="2692" mass="302105">MEVELDSALYCGGCGSILVLSGRAALCFYTESHLLLRPEAAASELSAFLNDNISFANNNHNSRRQSKYFILPASGFVAAHRIARTSDAFSPAAAFCAACSAPVGNVSILGPAREPAIAYGYRKTYLAHRSASNSHSPPQSLTTKWKKQMQLHPHIPSRDASNFLPASEPTFRPSENTSIILPTTTQLGSIDVFSFTKTIPHPFQIECFLECLLGNRILVLPTGVGKTLISFLTVDRVPLAYQQAAYFERETRMSFPNLHAQVLVGENSSRERIQKLAAEPEQTVFFCTADTLVNAVSAQLVAISQASIVIMDEVHHASGDHGYARFLAAISAVPPNLRPRTIGLTASPVTITSRVPSQEKIKGTILELCSRLGNETRVYLPIWEASAAVGALKTSTEVWRTIYPSKAETLFEQVIVEYFNHVAQVWVLPIHGTTMNGTQSFAALIADPTTKIALGALKSCLDYVVLERRRVSHLMQQQNSRTPPAAPNMDELVIRNLIFIHSVLESAKVLSVGHCIAMIVRCGALKMSMIRFNPDFERVWNLFLARLQSIPVYSGTGPSIIIGGGVSENNLTLSCSARVSALVNELEDAVRDKMNDPAFLRIIVFVSERSTARALHAMLSQVQSVAVPLRPTLIVGHSGFDGMNWTDEQKPLLKKFQQGIVKCLVSTSVLEEGLDVPNCSLVIRFDGVTDIKSLIQSRGRARHQDSRFVVLCTPQQYALEETMKTRENMLIDTIRSMVMPNDQVKNAIDVINRLQNTSIVVNSTGNGRDHDDDAGRFTIESRDLLIGVKNVPAFCTNDKLADYFGTWMSVICCDIDSGLVHLRPLVPSVSDYYDFVLKINQNPILNHSLWTRRIKIREENNETTSDYLSLPLLGVKRGWFITTTTFVPSNEGFSTWPGEINNDSRVLISESAVILESETLRMDFFFSSIDSDIIMDYQNSRFWVLLKSGPWVFKKSPNSANSWIRTTIDLFAQSLAFQIEIFLTSEDAEKFQQKLERRNIKVWDAHIIEARNSSKHLSKINKNPSLLLALNGSFIQFWSKHMHLLSDGFLDSDFVNQLILFTKSPDQIAQILEVFTPSRFELLPFSLSKFLTGKSSQKDSMPTVTSESKLYMQIRHIMVTPTRWYYLPMCQMLANSMIRSHGSAENFIIVSFRDEDGELLENTADLLARVEKTMTSGLLIPSIKSKTGDKFQFLGCSASQLRNYSCWFSNLDVDALRSSIGELDQIKTPGKYLARLGLSFSSSVPTLNVHPNSLISKINDKFADNGDILSDGVGMIGPKFAENVYKKYKNVSYLDRSVPTAFQIRVGGAKGVLVVNPEMSDAEDIRLRPSMIKFVSSRNELCVVNVSQYIPCFLNRQLIVILETLGVPSTVFLKLQREYLESCRQMVCDQEVAIDSGKYHQLLADDAIWPKVSELFNLVSEPYFRSLLVSLYRVKVNEIRTKARIFIREGRVLLGVMDETSSLEHGEVLVCVSTPNYVSGRLEYLHENLVESENVIVCRNPMFHPGDVRVLRVRKNVPPGLAHLKDCVVFPSKGPSSHPNECSGGDLDGDLFSVIWHPALIPQVTVPAMVFNSQGSVNPRADKITGADLVDFYMRYMSNEKLGVVANAHLAIADKSEKGAADPASLRLAEINNIEVDFPKTERHVEIPPNMWPNEYPDFMQKYDRKMYKSEKTLGILFRDSVVLEDASSLLNVEMDSDLVLDGHTLFLKFACQKYKQYRFNISALLAQYGIPSEGELIVQQSVRVYSRLKHRKNEIGIEVYSEMRRIQGKFLNEFQEWIAGDELVEQQQKSSAWYVAGHSSESGSENKFYSFAWIPVAFLISIKKNCKKDVKSLVYPTVNTFCESFARNIRNYMVDQRFELLEDLSDRHDLKGQLSLIVQSILSGVELQLFGSSLVCLHEFSSDVDLCITSKLGNDLTQHSTKLLRQILPSIRMDFPSARIIEDTKVPIITTQKAGVDSDNFHFDISVGDSGLTKSTKLLRIIESAPWIYAALSVLLKWARVSGIVKNNNGLKNRILTVSDFIWGFCNFVSVVSADRVSKVEDEDPKAVVLKILDVCCSEFSTVLRASMAIIDFLKSFSNNRAFHVWDSVKRREFIVFTKNSAEAYLMSQLSKHALHNLSMNYGSLISLLTGVDTFSPKVSTVRLSKAFSDRILGAEKFNAFRLETLCNSQFASQYRLKVSISRASANNGKSVVVIEGSTADVQKVENEIQKMINQTMIVKRGSQGLTFVENSCVYIFEGSSSDNDLLGFRRYTGPSHPQHVGLAVHTASLIAPLTSDHTKMTHAQMKFRTALYRQWRAVDERLRESALTNKDSDVIARSFPPETRADVKISDIEAAFLKRRITKKSWEVRLQMNSITAKNPENTDLPNTKYIFESSDIDDNSSENFSESDSETNYSEEIPVKDRKFNALIVKDAIKNYREKRLVQDFEEMDLAKKKQYVGATHAFISGIMLKSEDEINLMTHSFDSFLKSQGFIQTVVSHPSSIPSGFRGVEDRSVTVTVAYNRKKSVHITIDSQGFIKSAKSETTRFFAATLIPSSSSNMEIQVGGEDLQTEEDIRFYLMAQDQLHTDEFPDRFRKSPVLIPVISGPEKSPAKYRCDPIMEVGMVRATKSSIYRNNTNGVECWVLDVLWYLPEEKENSPFIKLVRNSLEIEFHLPLPATGGVGIEKFADSFWGVGLSFMEFRKRWNIGLE</sequence>
<evidence type="ECO:0000256" key="9">
    <source>
        <dbReference type="ARBA" id="ARBA00023002"/>
    </source>
</evidence>
<dbReference type="InterPro" id="IPR057596">
    <property type="entry name" value="RDRP_core"/>
</dbReference>
<dbReference type="CDD" id="cd05402">
    <property type="entry name" value="NT_PAP_TUTase"/>
    <property type="match status" value="1"/>
</dbReference>
<keyword evidence="7 13" id="KW-0378">Hydrolase</keyword>
<proteinExistence type="inferred from homology"/>
<dbReference type="PANTHER" id="PTHR23079:SF55">
    <property type="entry name" value="RNA-DIRECTED RNA POLYMERASE"/>
    <property type="match status" value="1"/>
</dbReference>
<evidence type="ECO:0000313" key="14">
    <source>
        <dbReference type="Proteomes" id="UP001211907"/>
    </source>
</evidence>
<accession>A0AAD5XGK4</accession>
<dbReference type="GO" id="GO:0004386">
    <property type="term" value="F:helicase activity"/>
    <property type="evidence" value="ECO:0007669"/>
    <property type="project" value="UniProtKB-KW"/>
</dbReference>
<dbReference type="GO" id="GO:0003723">
    <property type="term" value="F:RNA binding"/>
    <property type="evidence" value="ECO:0007669"/>
    <property type="project" value="UniProtKB-KW"/>
</dbReference>
<dbReference type="PANTHER" id="PTHR23079">
    <property type="entry name" value="RNA-DEPENDENT RNA POLYMERASE"/>
    <property type="match status" value="1"/>
</dbReference>
<dbReference type="GO" id="GO:0005524">
    <property type="term" value="F:ATP binding"/>
    <property type="evidence" value="ECO:0007669"/>
    <property type="project" value="InterPro"/>
</dbReference>
<dbReference type="InterPro" id="IPR006935">
    <property type="entry name" value="Helicase/UvrB_N"/>
</dbReference>
<gene>
    <name evidence="13" type="primary">IFIH1_1</name>
    <name evidence="13" type="ORF">HK100_000180</name>
</gene>
<evidence type="ECO:0000256" key="4">
    <source>
        <dbReference type="ARBA" id="ARBA00022484"/>
    </source>
</evidence>
<dbReference type="Pfam" id="PF00271">
    <property type="entry name" value="Helicase_C"/>
    <property type="match status" value="1"/>
</dbReference>
<comment type="catalytic activity">
    <reaction evidence="11">
        <text>RNA(n) + a ribonucleoside 5'-triphosphate = RNA(n+1) + diphosphate</text>
        <dbReference type="Rhea" id="RHEA:21248"/>
        <dbReference type="Rhea" id="RHEA-COMP:14527"/>
        <dbReference type="Rhea" id="RHEA-COMP:17342"/>
        <dbReference type="ChEBI" id="CHEBI:33019"/>
        <dbReference type="ChEBI" id="CHEBI:61557"/>
        <dbReference type="ChEBI" id="CHEBI:140395"/>
        <dbReference type="EC" id="2.7.7.48"/>
    </reaction>
</comment>
<evidence type="ECO:0000256" key="11">
    <source>
        <dbReference type="ARBA" id="ARBA00048744"/>
    </source>
</evidence>
<dbReference type="InterPro" id="IPR027417">
    <property type="entry name" value="P-loop_NTPase"/>
</dbReference>
<comment type="caution">
    <text evidence="13">The sequence shown here is derived from an EMBL/GenBank/DDBJ whole genome shotgun (WGS) entry which is preliminary data.</text>
</comment>
<dbReference type="InterPro" id="IPR043519">
    <property type="entry name" value="NT_sf"/>
</dbReference>
<evidence type="ECO:0000256" key="10">
    <source>
        <dbReference type="ARBA" id="ARBA00023158"/>
    </source>
</evidence>
<dbReference type="GO" id="GO:0016787">
    <property type="term" value="F:hydrolase activity"/>
    <property type="evidence" value="ECO:0007669"/>
    <property type="project" value="InterPro"/>
</dbReference>
<dbReference type="InterPro" id="IPR033524">
    <property type="entry name" value="Glu/Leu/Phe/Val_DH_AS"/>
</dbReference>
<dbReference type="SMART" id="SM00490">
    <property type="entry name" value="HELICc"/>
    <property type="match status" value="1"/>
</dbReference>
<dbReference type="Pfam" id="PF22600">
    <property type="entry name" value="MTPAP-like_central"/>
    <property type="match status" value="1"/>
</dbReference>
<feature type="domain" description="Helicase C-terminal" evidence="12">
    <location>
        <begin position="582"/>
        <end position="752"/>
    </location>
</feature>
<evidence type="ECO:0000256" key="6">
    <source>
        <dbReference type="ARBA" id="ARBA00022695"/>
    </source>
</evidence>
<dbReference type="GO" id="GO:0031380">
    <property type="term" value="C:nuclear RNA-directed RNA polymerase complex"/>
    <property type="evidence" value="ECO:0007669"/>
    <property type="project" value="TreeGrafter"/>
</dbReference>
<evidence type="ECO:0000256" key="5">
    <source>
        <dbReference type="ARBA" id="ARBA00022679"/>
    </source>
</evidence>
<dbReference type="Gene3D" id="3.40.50.300">
    <property type="entry name" value="P-loop containing nucleotide triphosphate hydrolases"/>
    <property type="match status" value="3"/>
</dbReference>
<dbReference type="Pfam" id="PF26253">
    <property type="entry name" value="RdRP_head"/>
    <property type="match status" value="1"/>
</dbReference>
<dbReference type="Proteomes" id="UP001211907">
    <property type="component" value="Unassembled WGS sequence"/>
</dbReference>
<dbReference type="Pfam" id="PF05183">
    <property type="entry name" value="RdRP"/>
    <property type="match status" value="1"/>
</dbReference>
<organism evidence="13 14">
    <name type="scientific">Physocladia obscura</name>
    <dbReference type="NCBI Taxonomy" id="109957"/>
    <lineage>
        <taxon>Eukaryota</taxon>
        <taxon>Fungi</taxon>
        <taxon>Fungi incertae sedis</taxon>
        <taxon>Chytridiomycota</taxon>
        <taxon>Chytridiomycota incertae sedis</taxon>
        <taxon>Chytridiomycetes</taxon>
        <taxon>Chytridiales</taxon>
        <taxon>Chytriomycetaceae</taxon>
        <taxon>Physocladia</taxon>
    </lineage>
</organism>
<keyword evidence="7 13" id="KW-0067">ATP-binding</keyword>
<dbReference type="GO" id="GO:0016491">
    <property type="term" value="F:oxidoreductase activity"/>
    <property type="evidence" value="ECO:0007669"/>
    <property type="project" value="UniProtKB-KW"/>
</dbReference>
<dbReference type="InterPro" id="IPR054708">
    <property type="entry name" value="MTPAP-like_central"/>
</dbReference>
<evidence type="ECO:0000313" key="13">
    <source>
        <dbReference type="EMBL" id="KAJ3137940.1"/>
    </source>
</evidence>
<dbReference type="SMART" id="SM00487">
    <property type="entry name" value="DEXDc"/>
    <property type="match status" value="1"/>
</dbReference>
<name>A0AAD5XGK4_9FUNG</name>
<reference evidence="13" key="1">
    <citation type="submission" date="2020-05" db="EMBL/GenBank/DDBJ databases">
        <title>Phylogenomic resolution of chytrid fungi.</title>
        <authorList>
            <person name="Stajich J.E."/>
            <person name="Amses K."/>
            <person name="Simmons R."/>
            <person name="Seto K."/>
            <person name="Myers J."/>
            <person name="Bonds A."/>
            <person name="Quandt C.A."/>
            <person name="Barry K."/>
            <person name="Liu P."/>
            <person name="Grigoriev I."/>
            <person name="Longcore J.E."/>
            <person name="James T.Y."/>
        </authorList>
    </citation>
    <scope>NUCLEOTIDE SEQUENCE</scope>
    <source>
        <strain evidence="13">JEL0513</strain>
    </source>
</reference>
<evidence type="ECO:0000259" key="12">
    <source>
        <dbReference type="PROSITE" id="PS51194"/>
    </source>
</evidence>
<keyword evidence="14" id="KW-1185">Reference proteome</keyword>
<keyword evidence="7 13" id="KW-0547">Nucleotide-binding</keyword>
<evidence type="ECO:0000256" key="8">
    <source>
        <dbReference type="ARBA" id="ARBA00022884"/>
    </source>
</evidence>
<comment type="similarity">
    <text evidence="2">Belongs to the Glu/Leu/Phe/Val dehydrogenases family.</text>
</comment>
<comment type="similarity">
    <text evidence="1">Belongs to the RdRP family.</text>
</comment>
<dbReference type="SUPFAM" id="SSF81301">
    <property type="entry name" value="Nucleotidyltransferase"/>
    <property type="match status" value="1"/>
</dbReference>
<dbReference type="EMBL" id="JADGJH010000103">
    <property type="protein sequence ID" value="KAJ3137940.1"/>
    <property type="molecule type" value="Genomic_DNA"/>
</dbReference>
<dbReference type="EC" id="2.7.7.48" evidence="3"/>
<dbReference type="Gene3D" id="3.30.460.10">
    <property type="entry name" value="Beta Polymerase, domain 2"/>
    <property type="match status" value="1"/>
</dbReference>
<keyword evidence="6" id="KW-0548">Nucleotidyltransferase</keyword>
<dbReference type="Pfam" id="PF04851">
    <property type="entry name" value="ResIII"/>
    <property type="match status" value="1"/>
</dbReference>
<dbReference type="GO" id="GO:0003968">
    <property type="term" value="F:RNA-directed RNA polymerase activity"/>
    <property type="evidence" value="ECO:0007669"/>
    <property type="project" value="UniProtKB-KW"/>
</dbReference>
<evidence type="ECO:0000256" key="3">
    <source>
        <dbReference type="ARBA" id="ARBA00012494"/>
    </source>
</evidence>
<keyword evidence="9" id="KW-0560">Oxidoreductase</keyword>
<dbReference type="PROSITE" id="PS00074">
    <property type="entry name" value="GLFV_DEHYDROGENASE"/>
    <property type="match status" value="1"/>
</dbReference>
<evidence type="ECO:0000256" key="2">
    <source>
        <dbReference type="ARBA" id="ARBA00006382"/>
    </source>
</evidence>
<evidence type="ECO:0000256" key="1">
    <source>
        <dbReference type="ARBA" id="ARBA00005762"/>
    </source>
</evidence>
<dbReference type="PROSITE" id="PS51194">
    <property type="entry name" value="HELICASE_CTER"/>
    <property type="match status" value="1"/>
</dbReference>
<dbReference type="SUPFAM" id="SSF52540">
    <property type="entry name" value="P-loop containing nucleoside triphosphate hydrolases"/>
    <property type="match status" value="1"/>
</dbReference>
<dbReference type="GO" id="GO:0003677">
    <property type="term" value="F:DNA binding"/>
    <property type="evidence" value="ECO:0007669"/>
    <property type="project" value="InterPro"/>
</dbReference>
<dbReference type="InterPro" id="IPR014001">
    <property type="entry name" value="Helicase_ATP-bd"/>
</dbReference>
<keyword evidence="5" id="KW-0808">Transferase</keyword>
<dbReference type="InterPro" id="IPR001650">
    <property type="entry name" value="Helicase_C-like"/>
</dbReference>
<protein>
    <recommendedName>
        <fullName evidence="3">RNA-directed RNA polymerase</fullName>
        <ecNumber evidence="3">2.7.7.48</ecNumber>
    </recommendedName>
</protein>
<dbReference type="InterPro" id="IPR058752">
    <property type="entry name" value="RDRP_C_head"/>
</dbReference>
<keyword evidence="10" id="KW-0943">RNA-mediated gene silencing</keyword>
<keyword evidence="4" id="KW-0696">RNA-directed RNA polymerase</keyword>
<keyword evidence="7 13" id="KW-0347">Helicase</keyword>
<keyword evidence="8" id="KW-0694">RNA-binding</keyword>
<dbReference type="InterPro" id="IPR007855">
    <property type="entry name" value="RDRP"/>
</dbReference>